<dbReference type="InterPro" id="IPR020449">
    <property type="entry name" value="Tscrpt_reg_AraC-type_HTH"/>
</dbReference>
<dbReference type="SUPFAM" id="SSF46689">
    <property type="entry name" value="Homeodomain-like"/>
    <property type="match status" value="2"/>
</dbReference>
<keyword evidence="2" id="KW-0963">Cytoplasm</keyword>
<evidence type="ECO:0000256" key="4">
    <source>
        <dbReference type="ARBA" id="ARBA00023012"/>
    </source>
</evidence>
<dbReference type="SUPFAM" id="SSF52172">
    <property type="entry name" value="CheY-like"/>
    <property type="match status" value="1"/>
</dbReference>
<evidence type="ECO:0000256" key="9">
    <source>
        <dbReference type="SAM" id="Coils"/>
    </source>
</evidence>
<dbReference type="InterPro" id="IPR001789">
    <property type="entry name" value="Sig_transdc_resp-reg_receiver"/>
</dbReference>
<evidence type="ECO:0000256" key="3">
    <source>
        <dbReference type="ARBA" id="ARBA00022553"/>
    </source>
</evidence>
<gene>
    <name evidence="12" type="ORF">B5M42_13265</name>
</gene>
<reference evidence="12 13" key="1">
    <citation type="submission" date="2017-03" db="EMBL/GenBank/DDBJ databases">
        <title>Isolation of Levoglucosan Utilizing Bacteria.</title>
        <authorList>
            <person name="Arya A.S."/>
        </authorList>
    </citation>
    <scope>NUCLEOTIDE SEQUENCE [LARGE SCALE GENOMIC DNA]</scope>
    <source>
        <strain evidence="12 13">MEC069</strain>
    </source>
</reference>
<dbReference type="AlphaFoldDB" id="A0A4Y8Q181"/>
<evidence type="ECO:0000259" key="11">
    <source>
        <dbReference type="PROSITE" id="PS50110"/>
    </source>
</evidence>
<dbReference type="GO" id="GO:0000160">
    <property type="term" value="P:phosphorelay signal transduction system"/>
    <property type="evidence" value="ECO:0007669"/>
    <property type="project" value="UniProtKB-KW"/>
</dbReference>
<dbReference type="CDD" id="cd17536">
    <property type="entry name" value="REC_YesN-like"/>
    <property type="match status" value="1"/>
</dbReference>
<dbReference type="PROSITE" id="PS01124">
    <property type="entry name" value="HTH_ARAC_FAMILY_2"/>
    <property type="match status" value="1"/>
</dbReference>
<dbReference type="Gene3D" id="1.10.10.60">
    <property type="entry name" value="Homeodomain-like"/>
    <property type="match status" value="2"/>
</dbReference>
<dbReference type="PRINTS" id="PR00032">
    <property type="entry name" value="HTHARAC"/>
</dbReference>
<feature type="domain" description="HTH araC/xylS-type" evidence="10">
    <location>
        <begin position="440"/>
        <end position="539"/>
    </location>
</feature>
<evidence type="ECO:0000256" key="1">
    <source>
        <dbReference type="ARBA" id="ARBA00004496"/>
    </source>
</evidence>
<sequence length="545" mass="61495">MLNLLIVEDERTVREGLLTMIDWSALGIHIYGQAENGLEALRLLESGDVDLLLTDIRMPIIDGLQLIAEVQSRKLDIACVLLSGFSDFEYAQKALRLGVVDYLIKPCSPRDIRTTFQSVVQRVQDKMRVAADLTGLQFELRMNRKLATSQLLLQWMQAPKLQNEDRKALMNQAQMSIAAQHVLVIAIHPDGKSLRELKLPPRDMELIKYAIGNIAQETLEHALLQPIEVAIKEQEVLAVCNGTYELTLDKLNKGLERLQNNLNQYLKVSATIGVSDSKESIDLLSEAYREAHEAVQMRFYKGAGNCFFYRNVPSPAAPAAEPGSDTDLVKLEQSIVDQLRAGLYAEALNDTELWLTGFHDPNLYDRSTINMHTYSLVVRLLHLAEELGVAERLSTETFKSLPAQIDVLETYEELAGLVSKAIQQLVEALNSNKTPRRKIQQALDYIARHYNSPGISLAGVAKELFVSSTYLSTLFKQELGINFLDYVHQYRIEKAKAMLQSGDHKIQSIAKEVGYFDEAHFTKTFKKWAGILPSQYKKNIMDMKK</sequence>
<dbReference type="Pfam" id="PF00072">
    <property type="entry name" value="Response_reg"/>
    <property type="match status" value="1"/>
</dbReference>
<dbReference type="Proteomes" id="UP000298246">
    <property type="component" value="Unassembled WGS sequence"/>
</dbReference>
<dbReference type="InterPro" id="IPR018060">
    <property type="entry name" value="HTH_AraC"/>
</dbReference>
<dbReference type="GO" id="GO:0003700">
    <property type="term" value="F:DNA-binding transcription factor activity"/>
    <property type="evidence" value="ECO:0007669"/>
    <property type="project" value="InterPro"/>
</dbReference>
<dbReference type="RefSeq" id="WP_134753573.1">
    <property type="nucleotide sequence ID" value="NZ_MYFO02000013.1"/>
</dbReference>
<evidence type="ECO:0008006" key="14">
    <source>
        <dbReference type="Google" id="ProtNLM"/>
    </source>
</evidence>
<evidence type="ECO:0000256" key="5">
    <source>
        <dbReference type="ARBA" id="ARBA00023015"/>
    </source>
</evidence>
<dbReference type="InterPro" id="IPR051552">
    <property type="entry name" value="HptR"/>
</dbReference>
<proteinExistence type="predicted"/>
<dbReference type="Pfam" id="PF12833">
    <property type="entry name" value="HTH_18"/>
    <property type="match status" value="1"/>
</dbReference>
<dbReference type="InterPro" id="IPR041522">
    <property type="entry name" value="CdaR_GGDEF"/>
</dbReference>
<keyword evidence="7" id="KW-0804">Transcription</keyword>
<dbReference type="PANTHER" id="PTHR42713:SF3">
    <property type="entry name" value="TRANSCRIPTIONAL REGULATORY PROTEIN HPTR"/>
    <property type="match status" value="1"/>
</dbReference>
<dbReference type="GO" id="GO:0043565">
    <property type="term" value="F:sequence-specific DNA binding"/>
    <property type="evidence" value="ECO:0007669"/>
    <property type="project" value="InterPro"/>
</dbReference>
<keyword evidence="3 8" id="KW-0597">Phosphoprotein</keyword>
<accession>A0A4Y8Q181</accession>
<dbReference type="PROSITE" id="PS50110">
    <property type="entry name" value="RESPONSE_REGULATORY"/>
    <property type="match status" value="1"/>
</dbReference>
<comment type="caution">
    <text evidence="12">The sequence shown here is derived from an EMBL/GenBank/DDBJ whole genome shotgun (WGS) entry which is preliminary data.</text>
</comment>
<dbReference type="SMART" id="SM00342">
    <property type="entry name" value="HTH_ARAC"/>
    <property type="match status" value="1"/>
</dbReference>
<dbReference type="PANTHER" id="PTHR42713">
    <property type="entry name" value="HISTIDINE KINASE-RELATED"/>
    <property type="match status" value="1"/>
</dbReference>
<evidence type="ECO:0000256" key="2">
    <source>
        <dbReference type="ARBA" id="ARBA00022490"/>
    </source>
</evidence>
<evidence type="ECO:0000313" key="13">
    <source>
        <dbReference type="Proteomes" id="UP000298246"/>
    </source>
</evidence>
<keyword evidence="13" id="KW-1185">Reference proteome</keyword>
<evidence type="ECO:0000259" key="10">
    <source>
        <dbReference type="PROSITE" id="PS01124"/>
    </source>
</evidence>
<dbReference type="Pfam" id="PF17853">
    <property type="entry name" value="GGDEF_2"/>
    <property type="match status" value="1"/>
</dbReference>
<protein>
    <recommendedName>
        <fullName evidence="14">AraC family transcriptional regulator</fullName>
    </recommendedName>
</protein>
<comment type="subcellular location">
    <subcellularLocation>
        <location evidence="1">Cytoplasm</location>
    </subcellularLocation>
</comment>
<evidence type="ECO:0000256" key="8">
    <source>
        <dbReference type="PROSITE-ProRule" id="PRU00169"/>
    </source>
</evidence>
<dbReference type="InterPro" id="IPR011006">
    <property type="entry name" value="CheY-like_superfamily"/>
</dbReference>
<feature type="coiled-coil region" evidence="9">
    <location>
        <begin position="241"/>
        <end position="268"/>
    </location>
</feature>
<dbReference type="OrthoDB" id="9794370at2"/>
<feature type="modified residue" description="4-aspartylphosphate" evidence="8">
    <location>
        <position position="55"/>
    </location>
</feature>
<keyword evidence="6" id="KW-0238">DNA-binding</keyword>
<dbReference type="EMBL" id="MYFO01000015">
    <property type="protein sequence ID" value="TFE87121.1"/>
    <property type="molecule type" value="Genomic_DNA"/>
</dbReference>
<feature type="domain" description="Response regulatory" evidence="11">
    <location>
        <begin position="3"/>
        <end position="120"/>
    </location>
</feature>
<keyword evidence="9" id="KW-0175">Coiled coil</keyword>
<dbReference type="SMART" id="SM00448">
    <property type="entry name" value="REC"/>
    <property type="match status" value="1"/>
</dbReference>
<evidence type="ECO:0000256" key="7">
    <source>
        <dbReference type="ARBA" id="ARBA00023163"/>
    </source>
</evidence>
<evidence type="ECO:0000313" key="12">
    <source>
        <dbReference type="EMBL" id="TFE87121.1"/>
    </source>
</evidence>
<organism evidence="12 13">
    <name type="scientific">Paenibacillus athensensis</name>
    <dbReference type="NCBI Taxonomy" id="1967502"/>
    <lineage>
        <taxon>Bacteria</taxon>
        <taxon>Bacillati</taxon>
        <taxon>Bacillota</taxon>
        <taxon>Bacilli</taxon>
        <taxon>Bacillales</taxon>
        <taxon>Paenibacillaceae</taxon>
        <taxon>Paenibacillus</taxon>
    </lineage>
</organism>
<name>A0A4Y8Q181_9BACL</name>
<keyword evidence="5" id="KW-0805">Transcription regulation</keyword>
<keyword evidence="4" id="KW-0902">Two-component regulatory system</keyword>
<dbReference type="InterPro" id="IPR009057">
    <property type="entry name" value="Homeodomain-like_sf"/>
</dbReference>
<evidence type="ECO:0000256" key="6">
    <source>
        <dbReference type="ARBA" id="ARBA00023125"/>
    </source>
</evidence>
<dbReference type="GO" id="GO:0005737">
    <property type="term" value="C:cytoplasm"/>
    <property type="evidence" value="ECO:0007669"/>
    <property type="project" value="UniProtKB-SubCell"/>
</dbReference>
<dbReference type="Gene3D" id="3.40.50.2300">
    <property type="match status" value="1"/>
</dbReference>